<evidence type="ECO:0000313" key="2">
    <source>
        <dbReference type="EMBL" id="MBD2608443.1"/>
    </source>
</evidence>
<dbReference type="Pfam" id="PF01541">
    <property type="entry name" value="GIY-YIG"/>
    <property type="match status" value="1"/>
</dbReference>
<gene>
    <name evidence="2" type="ORF">H6G81_28970</name>
</gene>
<proteinExistence type="predicted"/>
<dbReference type="InterPro" id="IPR035901">
    <property type="entry name" value="GIY-YIG_endonuc_sf"/>
</dbReference>
<comment type="caution">
    <text evidence="2">The sequence shown here is derived from an EMBL/GenBank/DDBJ whole genome shotgun (WGS) entry which is preliminary data.</text>
</comment>
<dbReference type="PROSITE" id="PS50164">
    <property type="entry name" value="GIY_YIG"/>
    <property type="match status" value="1"/>
</dbReference>
<evidence type="ECO:0000259" key="1">
    <source>
        <dbReference type="PROSITE" id="PS50164"/>
    </source>
</evidence>
<sequence length="102" mass="11755">MPTNDSELQTQARIILDAIAFTPFEQCQPLSREFNHIPPRPGIYAIRHKTDGLLYIGKTKSLRSRFSGGHKAFLWAWLDKYNDEDIRIAMQPILTGKTLGYY</sequence>
<dbReference type="RefSeq" id="WP_186227652.1">
    <property type="nucleotide sequence ID" value="NZ_JACJTA010000094.1"/>
</dbReference>
<protein>
    <submittedName>
        <fullName evidence="2">GIY-YIG nuclease family protein</fullName>
    </submittedName>
</protein>
<organism evidence="2 3">
    <name type="scientific">Scytonema hofmannii FACHB-248</name>
    <dbReference type="NCBI Taxonomy" id="1842502"/>
    <lineage>
        <taxon>Bacteria</taxon>
        <taxon>Bacillati</taxon>
        <taxon>Cyanobacteriota</taxon>
        <taxon>Cyanophyceae</taxon>
        <taxon>Nostocales</taxon>
        <taxon>Scytonemataceae</taxon>
        <taxon>Scytonema</taxon>
    </lineage>
</organism>
<name>A0ABR8H091_9CYAN</name>
<evidence type="ECO:0000313" key="3">
    <source>
        <dbReference type="Proteomes" id="UP000660380"/>
    </source>
</evidence>
<dbReference type="SUPFAM" id="SSF82771">
    <property type="entry name" value="GIY-YIG endonuclease"/>
    <property type="match status" value="1"/>
</dbReference>
<accession>A0ABR8H091</accession>
<dbReference type="Gene3D" id="3.40.1440.10">
    <property type="entry name" value="GIY-YIG endonuclease"/>
    <property type="match status" value="1"/>
</dbReference>
<dbReference type="Proteomes" id="UP000660380">
    <property type="component" value="Unassembled WGS sequence"/>
</dbReference>
<feature type="domain" description="GIY-YIG" evidence="1">
    <location>
        <begin position="39"/>
        <end position="102"/>
    </location>
</feature>
<reference evidence="2 3" key="1">
    <citation type="journal article" date="2020" name="ISME J.">
        <title>Comparative genomics reveals insights into cyanobacterial evolution and habitat adaptation.</title>
        <authorList>
            <person name="Chen M.Y."/>
            <person name="Teng W.K."/>
            <person name="Zhao L."/>
            <person name="Hu C.X."/>
            <person name="Zhou Y.K."/>
            <person name="Han B.P."/>
            <person name="Song L.R."/>
            <person name="Shu W.S."/>
        </authorList>
    </citation>
    <scope>NUCLEOTIDE SEQUENCE [LARGE SCALE GENOMIC DNA]</scope>
    <source>
        <strain evidence="2 3">FACHB-248</strain>
    </source>
</reference>
<dbReference type="InterPro" id="IPR000305">
    <property type="entry name" value="GIY-YIG_endonuc"/>
</dbReference>
<dbReference type="EMBL" id="JACJTA010000094">
    <property type="protein sequence ID" value="MBD2608443.1"/>
    <property type="molecule type" value="Genomic_DNA"/>
</dbReference>
<keyword evidence="3" id="KW-1185">Reference proteome</keyword>